<dbReference type="AlphaFoldDB" id="A0A9W5WVN1"/>
<dbReference type="PANTHER" id="PTHR10589">
    <property type="entry name" value="UBIQUITIN CARBOXYL-TERMINAL HYDROLASE"/>
    <property type="match status" value="1"/>
</dbReference>
<feature type="site" description="Important for enzyme activity" evidence="7">
    <location>
        <position position="180"/>
    </location>
</feature>
<dbReference type="PROSITE" id="PS52048">
    <property type="entry name" value="UCH_DOMAIN"/>
    <property type="match status" value="1"/>
</dbReference>
<dbReference type="OrthoDB" id="427186at2759"/>
<comment type="caution">
    <text evidence="10">The sequence shown here is derived from an EMBL/GenBank/DDBJ whole genome shotgun (WGS) entry which is preliminary data.</text>
</comment>
<dbReference type="GO" id="GO:0006511">
    <property type="term" value="P:ubiquitin-dependent protein catabolic process"/>
    <property type="evidence" value="ECO:0007669"/>
    <property type="project" value="UniProtKB-UniRule"/>
</dbReference>
<name>A0A9W5WVN1_BABOV</name>
<keyword evidence="4 7" id="KW-0833">Ubl conjugation pathway</keyword>
<dbReference type="PRINTS" id="PR00707">
    <property type="entry name" value="UBCTHYDRLASE"/>
</dbReference>
<dbReference type="PANTHER" id="PTHR10589:SF17">
    <property type="entry name" value="UBIQUITIN CARBOXYL-TERMINAL HYDROLASE"/>
    <property type="match status" value="1"/>
</dbReference>
<feature type="domain" description="UCH catalytic" evidence="9">
    <location>
        <begin position="4"/>
        <end position="227"/>
    </location>
</feature>
<dbReference type="GO" id="GO:0004843">
    <property type="term" value="F:cysteine-type deubiquitinase activity"/>
    <property type="evidence" value="ECO:0007669"/>
    <property type="project" value="UniProtKB-UniRule"/>
</dbReference>
<organism evidence="10 11">
    <name type="scientific">Babesia ovis</name>
    <dbReference type="NCBI Taxonomy" id="5869"/>
    <lineage>
        <taxon>Eukaryota</taxon>
        <taxon>Sar</taxon>
        <taxon>Alveolata</taxon>
        <taxon>Apicomplexa</taxon>
        <taxon>Aconoidasida</taxon>
        <taxon>Piroplasmida</taxon>
        <taxon>Babesiidae</taxon>
        <taxon>Babesia</taxon>
    </lineage>
</organism>
<evidence type="ECO:0000313" key="10">
    <source>
        <dbReference type="EMBL" id="GFE55121.1"/>
    </source>
</evidence>
<keyword evidence="5 7" id="KW-0378">Hydrolase</keyword>
<evidence type="ECO:0000256" key="8">
    <source>
        <dbReference type="RuleBase" id="RU361215"/>
    </source>
</evidence>
<gene>
    <name evidence="10" type="ORF">BaOVIS_025250</name>
</gene>
<evidence type="ECO:0000259" key="9">
    <source>
        <dbReference type="PROSITE" id="PS52048"/>
    </source>
</evidence>
<dbReference type="InterPro" id="IPR038765">
    <property type="entry name" value="Papain-like_cys_pep_sf"/>
</dbReference>
<evidence type="ECO:0000256" key="5">
    <source>
        <dbReference type="ARBA" id="ARBA00022801"/>
    </source>
</evidence>
<evidence type="ECO:0000256" key="1">
    <source>
        <dbReference type="ARBA" id="ARBA00000707"/>
    </source>
</evidence>
<keyword evidence="6 7" id="KW-0788">Thiol protease</keyword>
<evidence type="ECO:0000313" key="11">
    <source>
        <dbReference type="Proteomes" id="UP001057455"/>
    </source>
</evidence>
<dbReference type="Pfam" id="PF01088">
    <property type="entry name" value="Peptidase_C12"/>
    <property type="match status" value="1"/>
</dbReference>
<evidence type="ECO:0000256" key="7">
    <source>
        <dbReference type="PROSITE-ProRule" id="PRU01393"/>
    </source>
</evidence>
<feature type="site" description="Transition state stabilizer" evidence="7">
    <location>
        <position position="85"/>
    </location>
</feature>
<feature type="active site" description="Nucleophile" evidence="7">
    <location>
        <position position="91"/>
    </location>
</feature>
<comment type="similarity">
    <text evidence="2 7 8">Belongs to the peptidase C12 family.</text>
</comment>
<dbReference type="InterPro" id="IPR036959">
    <property type="entry name" value="Peptidase_C12_UCH_sf"/>
</dbReference>
<dbReference type="GO" id="GO:0016579">
    <property type="term" value="P:protein deubiquitination"/>
    <property type="evidence" value="ECO:0007669"/>
    <property type="project" value="TreeGrafter"/>
</dbReference>
<dbReference type="Proteomes" id="UP001057455">
    <property type="component" value="Unassembled WGS sequence"/>
</dbReference>
<dbReference type="Gene3D" id="3.40.532.10">
    <property type="entry name" value="Peptidase C12, ubiquitin carboxyl-terminal hydrolase"/>
    <property type="match status" value="1"/>
</dbReference>
<dbReference type="GO" id="GO:0005737">
    <property type="term" value="C:cytoplasm"/>
    <property type="evidence" value="ECO:0007669"/>
    <property type="project" value="TreeGrafter"/>
</dbReference>
<proteinExistence type="inferred from homology"/>
<keyword evidence="11" id="KW-1185">Reference proteome</keyword>
<dbReference type="SUPFAM" id="SSF54001">
    <property type="entry name" value="Cysteine proteinases"/>
    <property type="match status" value="1"/>
</dbReference>
<keyword evidence="3 7" id="KW-0645">Protease</keyword>
<feature type="active site" description="Proton donor" evidence="7">
    <location>
        <position position="165"/>
    </location>
</feature>
<reference evidence="10" key="1">
    <citation type="submission" date="2019-12" db="EMBL/GenBank/DDBJ databases">
        <title>Genome sequence of Babesia ovis.</title>
        <authorList>
            <person name="Yamagishi J."/>
            <person name="Sevinc F."/>
            <person name="Xuan X."/>
        </authorList>
    </citation>
    <scope>NUCLEOTIDE SEQUENCE</scope>
    <source>
        <strain evidence="10">Selcuk</strain>
    </source>
</reference>
<evidence type="ECO:0000256" key="4">
    <source>
        <dbReference type="ARBA" id="ARBA00022786"/>
    </source>
</evidence>
<protein>
    <recommendedName>
        <fullName evidence="8">Ubiquitin carboxyl-terminal hydrolase</fullName>
        <ecNumber evidence="8">3.4.19.12</ecNumber>
    </recommendedName>
</protein>
<accession>A0A9W5WVN1</accession>
<sequence length="232" mass="26123">MRNDFAPLEACPEVFDKYAKELGQNNVVFQDLLAWEEWAYDQLAKPVVGVIVTIPLTSKICHFRDTDARYTASKKFSPNVWFARQNLRNTCGTVALLHLLNNINEKVALSEGSILEQMRKKTLRASPAERGALIEKTDHIKDLHTTFESQGQSSVRMDDVDNMCHYITFVIVDGELYELDGTLKYPVNHGETAPKDLLNRVEEIVQGTLFALEPDNLNCAAIVASIKHGSEE</sequence>
<evidence type="ECO:0000256" key="2">
    <source>
        <dbReference type="ARBA" id="ARBA00009326"/>
    </source>
</evidence>
<dbReference type="EMBL" id="BLIY01000017">
    <property type="protein sequence ID" value="GFE55121.1"/>
    <property type="molecule type" value="Genomic_DNA"/>
</dbReference>
<dbReference type="InterPro" id="IPR001578">
    <property type="entry name" value="Peptidase_C12_UCH"/>
</dbReference>
<dbReference type="EC" id="3.4.19.12" evidence="8"/>
<evidence type="ECO:0000256" key="3">
    <source>
        <dbReference type="ARBA" id="ARBA00022670"/>
    </source>
</evidence>
<evidence type="ECO:0000256" key="6">
    <source>
        <dbReference type="ARBA" id="ARBA00022807"/>
    </source>
</evidence>
<comment type="catalytic activity">
    <reaction evidence="1 7 8">
        <text>Thiol-dependent hydrolysis of ester, thioester, amide, peptide and isopeptide bonds formed by the C-terminal Gly of ubiquitin (a 76-residue protein attached to proteins as an intracellular targeting signal).</text>
        <dbReference type="EC" id="3.4.19.12"/>
    </reaction>
</comment>